<sequence>MDDATCIMAIRLGMAAMVKNQSPEGEDIDLWRALFSCEEQEGKVMLFSEVLEKLPPATNSHQAIGRFIMEVVHGFVRCITPGMRPPVSLSFAEALAAPRIEAQDKQWQPWKPGRMHQVIWARGVLEAYARLHGTRSLLTALLSLNEILSEAIQERPGSSSANAACNARRLWIGASNLVVLSAMPTSLIFQRAVLLKRASAFPKPQAIMTLEAALSPLDRGGELTNIAHVKSQLRLVPVQDKDQQQRQNAIITAALALSNDFVQACLKTFIWADQSMAGFLEQYVLWQYSVALGCNDETERRAGHALWHTAQQQKECHCHALEVQDLLVLFPNIQKNPEAIISAVITLLVNSRQMSCGNALLFDQLTTALSECLVAGLLSLTTVTEMLSAQKTGHVQSSAFPWTAAAPLC</sequence>
<accession>A0AAW1QD90</accession>
<name>A0AAW1QD90_9CHLO</name>
<gene>
    <name evidence="1" type="ORF">WJX74_010286</name>
</gene>
<keyword evidence="2" id="KW-1185">Reference proteome</keyword>
<dbReference type="EMBL" id="JALJOS010000048">
    <property type="protein sequence ID" value="KAK9819357.1"/>
    <property type="molecule type" value="Genomic_DNA"/>
</dbReference>
<reference evidence="1 2" key="1">
    <citation type="journal article" date="2024" name="Nat. Commun.">
        <title>Phylogenomics reveals the evolutionary origins of lichenization in chlorophyte algae.</title>
        <authorList>
            <person name="Puginier C."/>
            <person name="Libourel C."/>
            <person name="Otte J."/>
            <person name="Skaloud P."/>
            <person name="Haon M."/>
            <person name="Grisel S."/>
            <person name="Petersen M."/>
            <person name="Berrin J.G."/>
            <person name="Delaux P.M."/>
            <person name="Dal Grande F."/>
            <person name="Keller J."/>
        </authorList>
    </citation>
    <scope>NUCLEOTIDE SEQUENCE [LARGE SCALE GENOMIC DNA]</scope>
    <source>
        <strain evidence="1 2">SAG 2145</strain>
    </source>
</reference>
<evidence type="ECO:0000313" key="1">
    <source>
        <dbReference type="EMBL" id="KAK9819357.1"/>
    </source>
</evidence>
<evidence type="ECO:0000313" key="2">
    <source>
        <dbReference type="Proteomes" id="UP001438707"/>
    </source>
</evidence>
<protein>
    <submittedName>
        <fullName evidence="1">Uncharacterized protein</fullName>
    </submittedName>
</protein>
<dbReference type="AlphaFoldDB" id="A0AAW1QD90"/>
<organism evidence="1 2">
    <name type="scientific">Apatococcus lobatus</name>
    <dbReference type="NCBI Taxonomy" id="904363"/>
    <lineage>
        <taxon>Eukaryota</taxon>
        <taxon>Viridiplantae</taxon>
        <taxon>Chlorophyta</taxon>
        <taxon>core chlorophytes</taxon>
        <taxon>Trebouxiophyceae</taxon>
        <taxon>Chlorellales</taxon>
        <taxon>Chlorellaceae</taxon>
        <taxon>Apatococcus</taxon>
    </lineage>
</organism>
<comment type="caution">
    <text evidence="1">The sequence shown here is derived from an EMBL/GenBank/DDBJ whole genome shotgun (WGS) entry which is preliminary data.</text>
</comment>
<proteinExistence type="predicted"/>
<dbReference type="Proteomes" id="UP001438707">
    <property type="component" value="Unassembled WGS sequence"/>
</dbReference>